<evidence type="ECO:0000313" key="2">
    <source>
        <dbReference type="Proteomes" id="UP001062846"/>
    </source>
</evidence>
<gene>
    <name evidence="1" type="ORF">RHMOL_Rhmol04G0060400</name>
</gene>
<reference evidence="1" key="1">
    <citation type="submission" date="2022-02" db="EMBL/GenBank/DDBJ databases">
        <title>Plant Genome Project.</title>
        <authorList>
            <person name="Zhang R.-G."/>
        </authorList>
    </citation>
    <scope>NUCLEOTIDE SEQUENCE</scope>
    <source>
        <strain evidence="1">AT1</strain>
    </source>
</reference>
<keyword evidence="2" id="KW-1185">Reference proteome</keyword>
<evidence type="ECO:0000313" key="1">
    <source>
        <dbReference type="EMBL" id="KAI8558075.1"/>
    </source>
</evidence>
<sequence length="453" mass="50595">MLTTNSTTNATLPKFEVIKLASCNLKEFPDFLRFQDELEVLNLANNGIHGQVPTWLWNTSKETTRDINLHGNFLTGFEQHPNATFLDVVGSNFWGQVPSSIANLSKLTILGLGDFTFDAQPLRKLSKLIILNLANTKLSDVLPESLANMTQLSMLLLHNNELFGEIPSWLLNLTRLTFLDLSENKLSGMFPSSISQLKHLEYLDFSFNRLQGPLPLPPPSVLYYRVASNLLTGKVPTSFCQNRTLFALDLSDNNLSGAIPQCLASFSSGSLLLFNLSNNFFHDIFHLFEFVVGLCCNFPDPMVNLIARFHGAIENPKTNSKFPKLRIIDLSHNGFFGTFTLLSEFFQNWNAMKMVGKGNSTYMQVETPVTTGVANIVYSMDFTYSITISSKGTKRLYEKIQSVFVAVDLSDNKFSGEIPENLGRLCGLQALNISENKLTGLNSLASSHHPWQI</sequence>
<organism evidence="1 2">
    <name type="scientific">Rhododendron molle</name>
    <name type="common">Chinese azalea</name>
    <name type="synonym">Azalea mollis</name>
    <dbReference type="NCBI Taxonomy" id="49168"/>
    <lineage>
        <taxon>Eukaryota</taxon>
        <taxon>Viridiplantae</taxon>
        <taxon>Streptophyta</taxon>
        <taxon>Embryophyta</taxon>
        <taxon>Tracheophyta</taxon>
        <taxon>Spermatophyta</taxon>
        <taxon>Magnoliopsida</taxon>
        <taxon>eudicotyledons</taxon>
        <taxon>Gunneridae</taxon>
        <taxon>Pentapetalae</taxon>
        <taxon>asterids</taxon>
        <taxon>Ericales</taxon>
        <taxon>Ericaceae</taxon>
        <taxon>Ericoideae</taxon>
        <taxon>Rhodoreae</taxon>
        <taxon>Rhododendron</taxon>
    </lineage>
</organism>
<accession>A0ACC0NXW6</accession>
<dbReference type="Proteomes" id="UP001062846">
    <property type="component" value="Chromosome 4"/>
</dbReference>
<name>A0ACC0NXW6_RHOML</name>
<protein>
    <submittedName>
        <fullName evidence="1">Uncharacterized protein</fullName>
    </submittedName>
</protein>
<dbReference type="EMBL" id="CM046391">
    <property type="protein sequence ID" value="KAI8558075.1"/>
    <property type="molecule type" value="Genomic_DNA"/>
</dbReference>
<comment type="caution">
    <text evidence="1">The sequence shown here is derived from an EMBL/GenBank/DDBJ whole genome shotgun (WGS) entry which is preliminary data.</text>
</comment>
<proteinExistence type="predicted"/>